<proteinExistence type="predicted"/>
<sequence length="222" mass="25242">MVSAAESFGSPEERNSSPEQHDYQGHSMSHHDGATQPGIEKLILQPRWLDRGLTTTDLILRNRHTLLYLKTFPDEVYLESLIEMPCLRHLHLEHAESNQWLILDLLMVCPSLQILHLNSLSGKSEEGEEGFSVPLPYLQKIYLNDCSCLGSSFFHSLDNLNALTEVSMYGCHSITEQGRKALLAKAPNLKTIHYYPWKDKSSPSDHYLLGPAQMGRTIQWEL</sequence>
<evidence type="ECO:0008006" key="4">
    <source>
        <dbReference type="Google" id="ProtNLM"/>
    </source>
</evidence>
<protein>
    <recommendedName>
        <fullName evidence="4">F-box domain-containing protein</fullName>
    </recommendedName>
</protein>
<accession>A0A1X2HXU1</accession>
<evidence type="ECO:0000313" key="2">
    <source>
        <dbReference type="EMBL" id="ORZ03918.1"/>
    </source>
</evidence>
<dbReference type="Gene3D" id="3.80.10.10">
    <property type="entry name" value="Ribonuclease Inhibitor"/>
    <property type="match status" value="1"/>
</dbReference>
<evidence type="ECO:0000256" key="1">
    <source>
        <dbReference type="SAM" id="MobiDB-lite"/>
    </source>
</evidence>
<dbReference type="Proteomes" id="UP000242180">
    <property type="component" value="Unassembled WGS sequence"/>
</dbReference>
<feature type="region of interest" description="Disordered" evidence="1">
    <location>
        <begin position="1"/>
        <end position="34"/>
    </location>
</feature>
<keyword evidence="3" id="KW-1185">Reference proteome</keyword>
<organism evidence="2 3">
    <name type="scientific">Syncephalastrum racemosum</name>
    <name type="common">Filamentous fungus</name>
    <dbReference type="NCBI Taxonomy" id="13706"/>
    <lineage>
        <taxon>Eukaryota</taxon>
        <taxon>Fungi</taxon>
        <taxon>Fungi incertae sedis</taxon>
        <taxon>Mucoromycota</taxon>
        <taxon>Mucoromycotina</taxon>
        <taxon>Mucoromycetes</taxon>
        <taxon>Mucorales</taxon>
        <taxon>Syncephalastraceae</taxon>
        <taxon>Syncephalastrum</taxon>
    </lineage>
</organism>
<dbReference type="InterPro" id="IPR032675">
    <property type="entry name" value="LRR_dom_sf"/>
</dbReference>
<dbReference type="EMBL" id="MCGN01000001">
    <property type="protein sequence ID" value="ORZ03918.1"/>
    <property type="molecule type" value="Genomic_DNA"/>
</dbReference>
<comment type="caution">
    <text evidence="2">The sequence shown here is derived from an EMBL/GenBank/DDBJ whole genome shotgun (WGS) entry which is preliminary data.</text>
</comment>
<gene>
    <name evidence="2" type="ORF">BCR43DRAFT_67145</name>
</gene>
<evidence type="ECO:0000313" key="3">
    <source>
        <dbReference type="Proteomes" id="UP000242180"/>
    </source>
</evidence>
<dbReference type="SUPFAM" id="SSF52047">
    <property type="entry name" value="RNI-like"/>
    <property type="match status" value="1"/>
</dbReference>
<dbReference type="AlphaFoldDB" id="A0A1X2HXU1"/>
<reference evidence="2 3" key="1">
    <citation type="submission" date="2016-07" db="EMBL/GenBank/DDBJ databases">
        <title>Pervasive Adenine N6-methylation of Active Genes in Fungi.</title>
        <authorList>
            <consortium name="DOE Joint Genome Institute"/>
            <person name="Mondo S.J."/>
            <person name="Dannebaum R.O."/>
            <person name="Kuo R.C."/>
            <person name="Labutti K."/>
            <person name="Haridas S."/>
            <person name="Kuo A."/>
            <person name="Salamov A."/>
            <person name="Ahrendt S.R."/>
            <person name="Lipzen A."/>
            <person name="Sullivan W."/>
            <person name="Andreopoulos W.B."/>
            <person name="Clum A."/>
            <person name="Lindquist E."/>
            <person name="Daum C."/>
            <person name="Ramamoorthy G.K."/>
            <person name="Gryganskyi A."/>
            <person name="Culley D."/>
            <person name="Magnuson J.K."/>
            <person name="James T.Y."/>
            <person name="O'Malley M.A."/>
            <person name="Stajich J.E."/>
            <person name="Spatafora J.W."/>
            <person name="Visel A."/>
            <person name="Grigoriev I.V."/>
        </authorList>
    </citation>
    <scope>NUCLEOTIDE SEQUENCE [LARGE SCALE GENOMIC DNA]</scope>
    <source>
        <strain evidence="2 3">NRRL 2496</strain>
    </source>
</reference>
<feature type="compositionally biased region" description="Basic and acidic residues" evidence="1">
    <location>
        <begin position="11"/>
        <end position="33"/>
    </location>
</feature>
<dbReference type="InParanoid" id="A0A1X2HXU1"/>
<name>A0A1X2HXU1_SYNRA</name>